<evidence type="ECO:0000259" key="10">
    <source>
        <dbReference type="Pfam" id="PF13019"/>
    </source>
</evidence>
<dbReference type="GO" id="GO:0008380">
    <property type="term" value="P:RNA splicing"/>
    <property type="evidence" value="ECO:0007669"/>
    <property type="project" value="UniProtKB-KW"/>
</dbReference>
<gene>
    <name evidence="12" type="ORF">AC578_3633</name>
</gene>
<feature type="domain" description="SDE2-like" evidence="11">
    <location>
        <begin position="92"/>
        <end position="209"/>
    </location>
</feature>
<feature type="compositionally biased region" description="Basic and acidic residues" evidence="9">
    <location>
        <begin position="248"/>
        <end position="262"/>
    </location>
</feature>
<dbReference type="STRING" id="321146.A0A139HPK7"/>
<dbReference type="GO" id="GO:0006397">
    <property type="term" value="P:mRNA processing"/>
    <property type="evidence" value="ECO:0007669"/>
    <property type="project" value="UniProtKB-KW"/>
</dbReference>
<evidence type="ECO:0000256" key="2">
    <source>
        <dbReference type="ARBA" id="ARBA00004496"/>
    </source>
</evidence>
<keyword evidence="7" id="KW-0539">Nucleus</keyword>
<dbReference type="OrthoDB" id="547031at2759"/>
<accession>A0A139HPK7</accession>
<keyword evidence="13" id="KW-1185">Reference proteome</keyword>
<reference evidence="12 13" key="1">
    <citation type="submission" date="2015-07" db="EMBL/GenBank/DDBJ databases">
        <title>Comparative genomics of the Sigatoka disease complex on banana suggests a link between parallel evolutionary changes in Pseudocercospora fijiensis and Pseudocercospora eumusae and increased virulence on the banana host.</title>
        <authorList>
            <person name="Chang T.-C."/>
            <person name="Salvucci A."/>
            <person name="Crous P.W."/>
            <person name="Stergiopoulos I."/>
        </authorList>
    </citation>
    <scope>NUCLEOTIDE SEQUENCE [LARGE SCALE GENOMIC DNA]</scope>
    <source>
        <strain evidence="12 13">CBS 114824</strain>
    </source>
</reference>
<keyword evidence="4" id="KW-0963">Cytoplasm</keyword>
<evidence type="ECO:0000256" key="3">
    <source>
        <dbReference type="ARBA" id="ARBA00008726"/>
    </source>
</evidence>
<dbReference type="AlphaFoldDB" id="A0A139HPK7"/>
<evidence type="ECO:0000256" key="1">
    <source>
        <dbReference type="ARBA" id="ARBA00004123"/>
    </source>
</evidence>
<dbReference type="InterPro" id="IPR053822">
    <property type="entry name" value="SDE2-like_dom"/>
</dbReference>
<sequence>MARPDATINILLATFTGLDLPRTLSLPTSASTSISDVYISIFSRLPVQDDRLLLTTVSNKQLLRDDSAPITSLLNSPNDSILSLRLSRRLCGGKGGFGSQLRAAGGRMSSRKNRNNNTNPNGSNRNLDGRRLRTVDEAKRLADYLAIKPEMEKKEKEERKKRWQEVVEAAERREEEIKSGKGGANKGRLDAEYVEQKEEAEEKTRQAVMKAMREGMLERTGSESSAEQGNDDSDDEEGEESSGSRSSADVKAEASGKARERTFFGWDDEDEDSSEDDEEEVPAQPYEGKGKGKAEG</sequence>
<name>A0A139HPK7_9PEZI</name>
<evidence type="ECO:0000256" key="9">
    <source>
        <dbReference type="SAM" id="MobiDB-lite"/>
    </source>
</evidence>
<dbReference type="Pfam" id="PF13019">
    <property type="entry name" value="Sde2_N_Ubi_yeast"/>
    <property type="match status" value="1"/>
</dbReference>
<evidence type="ECO:0000256" key="7">
    <source>
        <dbReference type="ARBA" id="ARBA00023242"/>
    </source>
</evidence>
<comment type="similarity">
    <text evidence="3">Belongs to the SDE2 family.</text>
</comment>
<dbReference type="PANTHER" id="PTHR12786">
    <property type="entry name" value="SPLICING FACTOR SF3A-RELATED"/>
    <property type="match status" value="1"/>
</dbReference>
<dbReference type="Proteomes" id="UP000070133">
    <property type="component" value="Unassembled WGS sequence"/>
</dbReference>
<keyword evidence="6" id="KW-0508">mRNA splicing</keyword>
<evidence type="ECO:0000259" key="11">
    <source>
        <dbReference type="Pfam" id="PF22782"/>
    </source>
</evidence>
<comment type="subcellular location">
    <subcellularLocation>
        <location evidence="2">Cytoplasm</location>
    </subcellularLocation>
    <subcellularLocation>
        <location evidence="1">Nucleus</location>
    </subcellularLocation>
</comment>
<evidence type="ECO:0000313" key="12">
    <source>
        <dbReference type="EMBL" id="KXT04390.1"/>
    </source>
</evidence>
<protein>
    <submittedName>
        <fullName evidence="12">Uncharacterized protein</fullName>
    </submittedName>
</protein>
<dbReference type="Pfam" id="PF22782">
    <property type="entry name" value="SDE2"/>
    <property type="match status" value="1"/>
</dbReference>
<feature type="compositionally biased region" description="Basic and acidic residues" evidence="9">
    <location>
        <begin position="187"/>
        <end position="221"/>
    </location>
</feature>
<evidence type="ECO:0000256" key="5">
    <source>
        <dbReference type="ARBA" id="ARBA00022664"/>
    </source>
</evidence>
<proteinExistence type="inferred from homology"/>
<dbReference type="PANTHER" id="PTHR12786:SF1">
    <property type="entry name" value="SPLICING REGULATOR SDE2"/>
    <property type="match status" value="1"/>
</dbReference>
<keyword evidence="8" id="KW-0131">Cell cycle</keyword>
<feature type="compositionally biased region" description="Acidic residues" evidence="9">
    <location>
        <begin position="266"/>
        <end position="281"/>
    </location>
</feature>
<keyword evidence="5" id="KW-0507">mRNA processing</keyword>
<dbReference type="GO" id="GO:0005634">
    <property type="term" value="C:nucleus"/>
    <property type="evidence" value="ECO:0007669"/>
    <property type="project" value="UniProtKB-SubCell"/>
</dbReference>
<evidence type="ECO:0000313" key="13">
    <source>
        <dbReference type="Proteomes" id="UP000070133"/>
    </source>
</evidence>
<feature type="domain" description="Sde2 ubiquitin" evidence="10">
    <location>
        <begin position="8"/>
        <end position="91"/>
    </location>
</feature>
<dbReference type="InterPro" id="IPR051421">
    <property type="entry name" value="RNA_Proc_DNA_Dmg_Regulator"/>
</dbReference>
<dbReference type="InterPro" id="IPR024974">
    <property type="entry name" value="Sde2_N"/>
</dbReference>
<evidence type="ECO:0000256" key="8">
    <source>
        <dbReference type="ARBA" id="ARBA00023306"/>
    </source>
</evidence>
<dbReference type="EMBL" id="LFZN01000021">
    <property type="protein sequence ID" value="KXT04390.1"/>
    <property type="molecule type" value="Genomic_DNA"/>
</dbReference>
<feature type="region of interest" description="Disordered" evidence="9">
    <location>
        <begin position="171"/>
        <end position="296"/>
    </location>
</feature>
<feature type="compositionally biased region" description="Low complexity" evidence="9">
    <location>
        <begin position="115"/>
        <end position="126"/>
    </location>
</feature>
<comment type="caution">
    <text evidence="12">The sequence shown here is derived from an EMBL/GenBank/DDBJ whole genome shotgun (WGS) entry which is preliminary data.</text>
</comment>
<feature type="compositionally biased region" description="Acidic residues" evidence="9">
    <location>
        <begin position="229"/>
        <end position="240"/>
    </location>
</feature>
<evidence type="ECO:0000256" key="4">
    <source>
        <dbReference type="ARBA" id="ARBA00022490"/>
    </source>
</evidence>
<organism evidence="12 13">
    <name type="scientific">Pseudocercospora eumusae</name>
    <dbReference type="NCBI Taxonomy" id="321146"/>
    <lineage>
        <taxon>Eukaryota</taxon>
        <taxon>Fungi</taxon>
        <taxon>Dikarya</taxon>
        <taxon>Ascomycota</taxon>
        <taxon>Pezizomycotina</taxon>
        <taxon>Dothideomycetes</taxon>
        <taxon>Dothideomycetidae</taxon>
        <taxon>Mycosphaerellales</taxon>
        <taxon>Mycosphaerellaceae</taxon>
        <taxon>Pseudocercospora</taxon>
    </lineage>
</organism>
<evidence type="ECO:0000256" key="6">
    <source>
        <dbReference type="ARBA" id="ARBA00023187"/>
    </source>
</evidence>
<dbReference type="GO" id="GO:0005737">
    <property type="term" value="C:cytoplasm"/>
    <property type="evidence" value="ECO:0007669"/>
    <property type="project" value="UniProtKB-SubCell"/>
</dbReference>
<feature type="region of interest" description="Disordered" evidence="9">
    <location>
        <begin position="101"/>
        <end position="130"/>
    </location>
</feature>